<protein>
    <recommendedName>
        <fullName evidence="1">Helix-turn-helix domain-containing protein</fullName>
    </recommendedName>
</protein>
<keyword evidence="3" id="KW-1185">Reference proteome</keyword>
<dbReference type="Pfam" id="PF26215">
    <property type="entry name" value="HTH_animal"/>
    <property type="match status" value="1"/>
</dbReference>
<dbReference type="Proteomes" id="UP001329430">
    <property type="component" value="Chromosome 7"/>
</dbReference>
<dbReference type="AlphaFoldDB" id="A0AAN7V8L0"/>
<reference evidence="2 3" key="1">
    <citation type="journal article" date="2024" name="Insects">
        <title>An Improved Chromosome-Level Genome Assembly of the Firefly Pyrocoelia pectoralis.</title>
        <authorList>
            <person name="Fu X."/>
            <person name="Meyer-Rochow V.B."/>
            <person name="Ballantyne L."/>
            <person name="Zhu X."/>
        </authorList>
    </citation>
    <scope>NUCLEOTIDE SEQUENCE [LARGE SCALE GENOMIC DNA]</scope>
    <source>
        <strain evidence="2">XCY_ONT2</strain>
    </source>
</reference>
<name>A0AAN7V8L0_9COLE</name>
<comment type="caution">
    <text evidence="2">The sequence shown here is derived from an EMBL/GenBank/DDBJ whole genome shotgun (WGS) entry which is preliminary data.</text>
</comment>
<dbReference type="EMBL" id="JAVRBK010000007">
    <property type="protein sequence ID" value="KAK5641559.1"/>
    <property type="molecule type" value="Genomic_DNA"/>
</dbReference>
<evidence type="ECO:0000313" key="2">
    <source>
        <dbReference type="EMBL" id="KAK5641559.1"/>
    </source>
</evidence>
<dbReference type="PANTHER" id="PTHR21301:SF10">
    <property type="entry name" value="REVERSE TRANSCRIPTASE DOMAIN-CONTAINING PROTEIN"/>
    <property type="match status" value="1"/>
</dbReference>
<proteinExistence type="predicted"/>
<gene>
    <name evidence="2" type="ORF">RI129_010106</name>
</gene>
<sequence length="107" mass="12412">MLPFLDLCLHKSPHNITFSIYRKPTTTDNLIPFDSIHPFSHKLAGLNALLFRLFKIPMSPTHFQEEYNIIKQIAANNAIRFEVTRFFPVTRNLLPPPFILTAIVKLH</sequence>
<dbReference type="PANTHER" id="PTHR21301">
    <property type="entry name" value="REVERSE TRANSCRIPTASE"/>
    <property type="match status" value="1"/>
</dbReference>
<feature type="domain" description="Helix-turn-helix" evidence="1">
    <location>
        <begin position="30"/>
        <end position="77"/>
    </location>
</feature>
<accession>A0AAN7V8L0</accession>
<evidence type="ECO:0000313" key="3">
    <source>
        <dbReference type="Proteomes" id="UP001329430"/>
    </source>
</evidence>
<organism evidence="2 3">
    <name type="scientific">Pyrocoelia pectoralis</name>
    <dbReference type="NCBI Taxonomy" id="417401"/>
    <lineage>
        <taxon>Eukaryota</taxon>
        <taxon>Metazoa</taxon>
        <taxon>Ecdysozoa</taxon>
        <taxon>Arthropoda</taxon>
        <taxon>Hexapoda</taxon>
        <taxon>Insecta</taxon>
        <taxon>Pterygota</taxon>
        <taxon>Neoptera</taxon>
        <taxon>Endopterygota</taxon>
        <taxon>Coleoptera</taxon>
        <taxon>Polyphaga</taxon>
        <taxon>Elateriformia</taxon>
        <taxon>Elateroidea</taxon>
        <taxon>Lampyridae</taxon>
        <taxon>Lampyrinae</taxon>
        <taxon>Pyrocoelia</taxon>
    </lineage>
</organism>
<dbReference type="InterPro" id="IPR058912">
    <property type="entry name" value="HTH_animal"/>
</dbReference>
<evidence type="ECO:0000259" key="1">
    <source>
        <dbReference type="Pfam" id="PF26215"/>
    </source>
</evidence>